<keyword evidence="6" id="KW-1185">Reference proteome</keyword>
<proteinExistence type="inferred from homology"/>
<dbReference type="SMART" id="SM00877">
    <property type="entry name" value="BMC"/>
    <property type="match status" value="1"/>
</dbReference>
<feature type="domain" description="BMC" evidence="4">
    <location>
        <begin position="4"/>
        <end position="88"/>
    </location>
</feature>
<name>A0ABU0CQP3_9BACI</name>
<dbReference type="InterPro" id="IPR037233">
    <property type="entry name" value="CcmK-like_sf"/>
</dbReference>
<dbReference type="PANTHER" id="PTHR33941">
    <property type="entry name" value="PROPANEDIOL UTILIZATION PROTEIN PDUA"/>
    <property type="match status" value="1"/>
</dbReference>
<comment type="similarity">
    <text evidence="3">Belongs to the bacterial microcompartments protein family.</text>
</comment>
<gene>
    <name evidence="5" type="ORF">J2S00_001524</name>
</gene>
<reference evidence="5 6" key="1">
    <citation type="submission" date="2023-07" db="EMBL/GenBank/DDBJ databases">
        <title>Genomic Encyclopedia of Type Strains, Phase IV (KMG-IV): sequencing the most valuable type-strain genomes for metagenomic binning, comparative biology and taxonomic classification.</title>
        <authorList>
            <person name="Goeker M."/>
        </authorList>
    </citation>
    <scope>NUCLEOTIDE SEQUENCE [LARGE SCALE GENOMIC DNA]</scope>
    <source>
        <strain evidence="5 6">DSM 17740</strain>
    </source>
</reference>
<accession>A0ABU0CQP3</accession>
<organism evidence="5 6">
    <name type="scientific">Caldalkalibacillus uzonensis</name>
    <dbReference type="NCBI Taxonomy" id="353224"/>
    <lineage>
        <taxon>Bacteria</taxon>
        <taxon>Bacillati</taxon>
        <taxon>Bacillota</taxon>
        <taxon>Bacilli</taxon>
        <taxon>Bacillales</taxon>
        <taxon>Bacillaceae</taxon>
        <taxon>Caldalkalibacillus</taxon>
    </lineage>
</organism>
<protein>
    <submittedName>
        <fullName evidence="5">Microcompartment protein CcmL/EutN</fullName>
    </submittedName>
</protein>
<keyword evidence="2" id="KW-1283">Bacterial microcompartment</keyword>
<dbReference type="EMBL" id="JAUSUQ010000004">
    <property type="protein sequence ID" value="MDQ0338738.1"/>
    <property type="molecule type" value="Genomic_DNA"/>
</dbReference>
<dbReference type="Proteomes" id="UP001232445">
    <property type="component" value="Unassembled WGS sequence"/>
</dbReference>
<sequence>MSKAIGMIETRGIATSIEAADAMLKTADVRLVNQNKMDPALITTFIEGDVSAVQAAVDAGREVAERVGSLIAYNVIPHADTEISGLLVKKIK</sequence>
<dbReference type="Pfam" id="PF00936">
    <property type="entry name" value="BMC"/>
    <property type="match status" value="1"/>
</dbReference>
<evidence type="ECO:0000313" key="6">
    <source>
        <dbReference type="Proteomes" id="UP001232445"/>
    </source>
</evidence>
<dbReference type="PROSITE" id="PS51930">
    <property type="entry name" value="BMC_2"/>
    <property type="match status" value="1"/>
</dbReference>
<dbReference type="Gene3D" id="3.30.70.1710">
    <property type="match status" value="1"/>
</dbReference>
<dbReference type="InterPro" id="IPR000249">
    <property type="entry name" value="BMC_dom"/>
</dbReference>
<comment type="caution">
    <text evidence="5">The sequence shown here is derived from an EMBL/GenBank/DDBJ whole genome shotgun (WGS) entry which is preliminary data.</text>
</comment>
<comment type="subcellular location">
    <subcellularLocation>
        <location evidence="1">Bacterial microcompartment</location>
    </subcellularLocation>
</comment>
<dbReference type="SUPFAM" id="SSF143414">
    <property type="entry name" value="CcmK-like"/>
    <property type="match status" value="1"/>
</dbReference>
<evidence type="ECO:0000313" key="5">
    <source>
        <dbReference type="EMBL" id="MDQ0338738.1"/>
    </source>
</evidence>
<evidence type="ECO:0000256" key="3">
    <source>
        <dbReference type="PROSITE-ProRule" id="PRU01278"/>
    </source>
</evidence>
<dbReference type="InterPro" id="IPR050575">
    <property type="entry name" value="BMC_shell"/>
</dbReference>
<dbReference type="PANTHER" id="PTHR33941:SF11">
    <property type="entry name" value="BACTERIAL MICROCOMPARTMENT SHELL PROTEIN PDUJ"/>
    <property type="match status" value="1"/>
</dbReference>
<evidence type="ECO:0000256" key="2">
    <source>
        <dbReference type="ARBA" id="ARBA00024446"/>
    </source>
</evidence>
<dbReference type="CDD" id="cd07045">
    <property type="entry name" value="BMC_CcmK_like"/>
    <property type="match status" value="1"/>
</dbReference>
<evidence type="ECO:0000256" key="1">
    <source>
        <dbReference type="ARBA" id="ARBA00024322"/>
    </source>
</evidence>
<evidence type="ECO:0000259" key="4">
    <source>
        <dbReference type="PROSITE" id="PS51930"/>
    </source>
</evidence>
<dbReference type="InterPro" id="IPR044872">
    <property type="entry name" value="CcmK/CsoS1_BMC"/>
</dbReference>